<dbReference type="Pfam" id="PF00583">
    <property type="entry name" value="Acetyltransf_1"/>
    <property type="match status" value="1"/>
</dbReference>
<dbReference type="EMBL" id="JARMAB010000007">
    <property type="protein sequence ID" value="MED1202615.1"/>
    <property type="molecule type" value="Genomic_DNA"/>
</dbReference>
<dbReference type="InterPro" id="IPR016181">
    <property type="entry name" value="Acyl_CoA_acyltransferase"/>
</dbReference>
<evidence type="ECO:0000259" key="2">
    <source>
        <dbReference type="PROSITE" id="PS51186"/>
    </source>
</evidence>
<keyword evidence="4" id="KW-1185">Reference proteome</keyword>
<dbReference type="InterPro" id="IPR000182">
    <property type="entry name" value="GNAT_dom"/>
</dbReference>
<reference evidence="3 4" key="1">
    <citation type="submission" date="2023-03" db="EMBL/GenBank/DDBJ databases">
        <title>Bacillus Genome Sequencing.</title>
        <authorList>
            <person name="Dunlap C."/>
        </authorList>
    </citation>
    <scope>NUCLEOTIDE SEQUENCE [LARGE SCALE GENOMIC DNA]</scope>
    <source>
        <strain evidence="3 4">B-23453</strain>
    </source>
</reference>
<proteinExistence type="predicted"/>
<dbReference type="Gene3D" id="3.40.630.30">
    <property type="match status" value="1"/>
</dbReference>
<keyword evidence="1" id="KW-0808">Transferase</keyword>
<dbReference type="RefSeq" id="WP_066267064.1">
    <property type="nucleotide sequence ID" value="NZ_JARMAB010000007.1"/>
</dbReference>
<accession>A0ABU6MD73</accession>
<evidence type="ECO:0000256" key="1">
    <source>
        <dbReference type="ARBA" id="ARBA00022679"/>
    </source>
</evidence>
<dbReference type="CDD" id="cd04301">
    <property type="entry name" value="NAT_SF"/>
    <property type="match status" value="1"/>
</dbReference>
<dbReference type="SUPFAM" id="SSF55729">
    <property type="entry name" value="Acyl-CoA N-acyltransferases (Nat)"/>
    <property type="match status" value="1"/>
</dbReference>
<evidence type="ECO:0000313" key="3">
    <source>
        <dbReference type="EMBL" id="MED1202615.1"/>
    </source>
</evidence>
<dbReference type="Proteomes" id="UP001341444">
    <property type="component" value="Unassembled WGS sequence"/>
</dbReference>
<evidence type="ECO:0000313" key="4">
    <source>
        <dbReference type="Proteomes" id="UP001341444"/>
    </source>
</evidence>
<dbReference type="PROSITE" id="PS51186">
    <property type="entry name" value="GNAT"/>
    <property type="match status" value="1"/>
</dbReference>
<dbReference type="InterPro" id="IPR050769">
    <property type="entry name" value="NAT_camello-type"/>
</dbReference>
<dbReference type="PANTHER" id="PTHR13947:SF37">
    <property type="entry name" value="LD18367P"/>
    <property type="match status" value="1"/>
</dbReference>
<comment type="caution">
    <text evidence="3">The sequence shown here is derived from an EMBL/GenBank/DDBJ whole genome shotgun (WGS) entry which is preliminary data.</text>
</comment>
<dbReference type="PANTHER" id="PTHR13947">
    <property type="entry name" value="GNAT FAMILY N-ACETYLTRANSFERASE"/>
    <property type="match status" value="1"/>
</dbReference>
<name>A0ABU6MD73_9BACI</name>
<feature type="domain" description="N-acetyltransferase" evidence="2">
    <location>
        <begin position="1"/>
        <end position="164"/>
    </location>
</feature>
<organism evidence="3 4">
    <name type="scientific">Heyndrickxia acidicola</name>
    <dbReference type="NCBI Taxonomy" id="209389"/>
    <lineage>
        <taxon>Bacteria</taxon>
        <taxon>Bacillati</taxon>
        <taxon>Bacillota</taxon>
        <taxon>Bacilli</taxon>
        <taxon>Bacillales</taxon>
        <taxon>Bacillaceae</taxon>
        <taxon>Heyndrickxia</taxon>
    </lineage>
</organism>
<protein>
    <submittedName>
        <fullName evidence="3">GNAT family N-acetyltransferase</fullName>
    </submittedName>
</protein>
<gene>
    <name evidence="3" type="ORF">P4T90_05850</name>
</gene>
<sequence>MIIRDAMQEELNEIREQRIHAYSEYSKAVSTAHWLALKQAISVEASLPGVEWIVAELDGKIHGSVALFPPNTDAYDGYIDELDYYEIRMLAVHPEARGKGTAASLVSECIRRTKEKGSRFIGLHTADFMVNAIKLYEKMGFERYPQFDFEPSDDGVIVKAFRLTI</sequence>